<feature type="non-terminal residue" evidence="1">
    <location>
        <position position="1"/>
    </location>
</feature>
<dbReference type="EMBL" id="AUZX01004778">
    <property type="protein sequence ID" value="EQD69879.1"/>
    <property type="molecule type" value="Genomic_DNA"/>
</dbReference>
<evidence type="ECO:0000313" key="1">
    <source>
        <dbReference type="EMBL" id="EQD69879.1"/>
    </source>
</evidence>
<organism evidence="1">
    <name type="scientific">mine drainage metagenome</name>
    <dbReference type="NCBI Taxonomy" id="410659"/>
    <lineage>
        <taxon>unclassified sequences</taxon>
        <taxon>metagenomes</taxon>
        <taxon>ecological metagenomes</taxon>
    </lineage>
</organism>
<gene>
    <name evidence="1" type="ORF">B1A_06590</name>
</gene>
<proteinExistence type="predicted"/>
<feature type="non-terminal residue" evidence="1">
    <location>
        <position position="126"/>
    </location>
</feature>
<name>T1CN34_9ZZZZ</name>
<comment type="caution">
    <text evidence="1">The sequence shown here is derived from an EMBL/GenBank/DDBJ whole genome shotgun (WGS) entry which is preliminary data.</text>
</comment>
<accession>T1CN34</accession>
<dbReference type="AlphaFoldDB" id="T1CN34"/>
<protein>
    <submittedName>
        <fullName evidence="1">Transposase IS4 family protein</fullName>
    </submittedName>
</protein>
<sequence length="126" mass="14120">TFTALSVARLVEPTSKLDSIRVLADLGITGFNNTAIHRCLKRIIAHNYQDKLAKLCFAYASQGTGITLVLYDVTTLYFEVQKEDDYRIPGMSKERRLEPQSIVGLLVDQNGFPLELHSFEGNKAET</sequence>
<reference evidence="1" key="1">
    <citation type="submission" date="2013-08" db="EMBL/GenBank/DDBJ databases">
        <authorList>
            <person name="Mendez C."/>
            <person name="Richter M."/>
            <person name="Ferrer M."/>
            <person name="Sanchez J."/>
        </authorList>
    </citation>
    <scope>NUCLEOTIDE SEQUENCE</scope>
</reference>
<reference evidence="1" key="2">
    <citation type="journal article" date="2014" name="ISME J.">
        <title>Microbial stratification in low pH oxic and suboxic macroscopic growths along an acid mine drainage.</title>
        <authorList>
            <person name="Mendez-Garcia C."/>
            <person name="Mesa V."/>
            <person name="Sprenger R.R."/>
            <person name="Richter M."/>
            <person name="Diez M.S."/>
            <person name="Solano J."/>
            <person name="Bargiela R."/>
            <person name="Golyshina O.V."/>
            <person name="Manteca A."/>
            <person name="Ramos J.L."/>
            <person name="Gallego J.R."/>
            <person name="Llorente I."/>
            <person name="Martins Dos Santos V.A."/>
            <person name="Jensen O.N."/>
            <person name="Pelaez A.I."/>
            <person name="Sanchez J."/>
            <person name="Ferrer M."/>
        </authorList>
    </citation>
    <scope>NUCLEOTIDE SEQUENCE</scope>
</reference>